<gene>
    <name evidence="1" type="ORF">QVD17_32218</name>
</gene>
<accession>A0AAD8K986</accession>
<dbReference type="Proteomes" id="UP001229421">
    <property type="component" value="Unassembled WGS sequence"/>
</dbReference>
<keyword evidence="2" id="KW-1185">Reference proteome</keyword>
<protein>
    <submittedName>
        <fullName evidence="1">Uncharacterized protein</fullName>
    </submittedName>
</protein>
<reference evidence="1" key="1">
    <citation type="journal article" date="2023" name="bioRxiv">
        <title>Improved chromosome-level genome assembly for marigold (Tagetes erecta).</title>
        <authorList>
            <person name="Jiang F."/>
            <person name="Yuan L."/>
            <person name="Wang S."/>
            <person name="Wang H."/>
            <person name="Xu D."/>
            <person name="Wang A."/>
            <person name="Fan W."/>
        </authorList>
    </citation>
    <scope>NUCLEOTIDE SEQUENCE</scope>
    <source>
        <strain evidence="1">WSJ</strain>
        <tissue evidence="1">Leaf</tissue>
    </source>
</reference>
<organism evidence="1 2">
    <name type="scientific">Tagetes erecta</name>
    <name type="common">African marigold</name>
    <dbReference type="NCBI Taxonomy" id="13708"/>
    <lineage>
        <taxon>Eukaryota</taxon>
        <taxon>Viridiplantae</taxon>
        <taxon>Streptophyta</taxon>
        <taxon>Embryophyta</taxon>
        <taxon>Tracheophyta</taxon>
        <taxon>Spermatophyta</taxon>
        <taxon>Magnoliopsida</taxon>
        <taxon>eudicotyledons</taxon>
        <taxon>Gunneridae</taxon>
        <taxon>Pentapetalae</taxon>
        <taxon>asterids</taxon>
        <taxon>campanulids</taxon>
        <taxon>Asterales</taxon>
        <taxon>Asteraceae</taxon>
        <taxon>Asteroideae</taxon>
        <taxon>Heliantheae alliance</taxon>
        <taxon>Tageteae</taxon>
        <taxon>Tagetes</taxon>
    </lineage>
</organism>
<sequence>MLYHGHKVSSISTIHLPDSNQFILQFHLCKLHCRRRIVRSWIVGVGLGRRNHPISRVLTRQLLERRR</sequence>
<evidence type="ECO:0000313" key="2">
    <source>
        <dbReference type="Proteomes" id="UP001229421"/>
    </source>
</evidence>
<comment type="caution">
    <text evidence="1">The sequence shown here is derived from an EMBL/GenBank/DDBJ whole genome shotgun (WGS) entry which is preliminary data.</text>
</comment>
<proteinExistence type="predicted"/>
<evidence type="ECO:0000313" key="1">
    <source>
        <dbReference type="EMBL" id="KAK1416427.1"/>
    </source>
</evidence>
<name>A0AAD8K986_TARER</name>
<dbReference type="EMBL" id="JAUHHV010000008">
    <property type="protein sequence ID" value="KAK1416427.1"/>
    <property type="molecule type" value="Genomic_DNA"/>
</dbReference>
<dbReference type="AlphaFoldDB" id="A0AAD8K986"/>